<evidence type="ECO:0000259" key="1">
    <source>
        <dbReference type="Pfam" id="PF00561"/>
    </source>
</evidence>
<keyword evidence="3" id="KW-1185">Reference proteome</keyword>
<dbReference type="Proteomes" id="UP001427805">
    <property type="component" value="Unassembled WGS sequence"/>
</dbReference>
<evidence type="ECO:0000313" key="2">
    <source>
        <dbReference type="EMBL" id="MEN3747722.1"/>
    </source>
</evidence>
<reference evidence="2 3" key="1">
    <citation type="submission" date="2024-05" db="EMBL/GenBank/DDBJ databases">
        <title>Sphingomonas sp. HF-S3 16S ribosomal RNA gene Genome sequencing and assembly.</title>
        <authorList>
            <person name="Lee H."/>
        </authorList>
    </citation>
    <scope>NUCLEOTIDE SEQUENCE [LARGE SCALE GENOMIC DNA]</scope>
    <source>
        <strain evidence="2 3">HF-S3</strain>
    </source>
</reference>
<dbReference type="InterPro" id="IPR000639">
    <property type="entry name" value="Epox_hydrolase-like"/>
</dbReference>
<dbReference type="RefSeq" id="WP_346246730.1">
    <property type="nucleotide sequence ID" value="NZ_JBDIZK010000006.1"/>
</dbReference>
<organism evidence="2 3">
    <name type="scientific">Sphingomonas rustica</name>
    <dbReference type="NCBI Taxonomy" id="3103142"/>
    <lineage>
        <taxon>Bacteria</taxon>
        <taxon>Pseudomonadati</taxon>
        <taxon>Pseudomonadota</taxon>
        <taxon>Alphaproteobacteria</taxon>
        <taxon>Sphingomonadales</taxon>
        <taxon>Sphingomonadaceae</taxon>
        <taxon>Sphingomonas</taxon>
    </lineage>
</organism>
<dbReference type="InterPro" id="IPR000073">
    <property type="entry name" value="AB_hydrolase_1"/>
</dbReference>
<dbReference type="EMBL" id="JBDIZK010000006">
    <property type="protein sequence ID" value="MEN3747722.1"/>
    <property type="molecule type" value="Genomic_DNA"/>
</dbReference>
<protein>
    <submittedName>
        <fullName evidence="2">Alpha/beta hydrolase</fullName>
    </submittedName>
</protein>
<evidence type="ECO:0000313" key="3">
    <source>
        <dbReference type="Proteomes" id="UP001427805"/>
    </source>
</evidence>
<sequence length="287" mass="30911">MPYIETRDGTELYVKEWGDGRPVILIHGWPLSADSWDPVALALAESGFRAISYDRRGFGRSDQPFDGYDYDTLSDDLADVMDAMEADEDASLVGFSMGGGEVARYMSRHQGKGVVSTALVGSIVPFMLKTGDNPDGLPREQFDEMIDGIMQDKPAFFATFFKQFFGVGMLSSPVSQEVLDWAWGIANQSGLKPAVACVDAFGETDFRGDLSSFGVPTLVIHGTGDAIVPVQIARNAAANIAGAQLIEYDGAPHGLFVPERDRLIDDLLTFLGATHAGAPTTGAFQQV</sequence>
<dbReference type="PANTHER" id="PTHR43433:SF4">
    <property type="entry name" value="NON-HEME CHLOROPEROXIDASE-RELATED"/>
    <property type="match status" value="1"/>
</dbReference>
<dbReference type="InterPro" id="IPR029058">
    <property type="entry name" value="AB_hydrolase_fold"/>
</dbReference>
<accession>A0ABV0B823</accession>
<feature type="domain" description="AB hydrolase-1" evidence="1">
    <location>
        <begin position="22"/>
        <end position="256"/>
    </location>
</feature>
<dbReference type="PRINTS" id="PR00412">
    <property type="entry name" value="EPOXHYDRLASE"/>
</dbReference>
<proteinExistence type="predicted"/>
<comment type="caution">
    <text evidence="2">The sequence shown here is derived from an EMBL/GenBank/DDBJ whole genome shotgun (WGS) entry which is preliminary data.</text>
</comment>
<dbReference type="Gene3D" id="3.40.50.1820">
    <property type="entry name" value="alpha/beta hydrolase"/>
    <property type="match status" value="1"/>
</dbReference>
<gene>
    <name evidence="2" type="ORF">TPR58_11135</name>
</gene>
<name>A0ABV0B823_9SPHN</name>
<dbReference type="PRINTS" id="PR00111">
    <property type="entry name" value="ABHYDROLASE"/>
</dbReference>
<keyword evidence="2" id="KW-0378">Hydrolase</keyword>
<dbReference type="Pfam" id="PF00561">
    <property type="entry name" value="Abhydrolase_1"/>
    <property type="match status" value="1"/>
</dbReference>
<dbReference type="SUPFAM" id="SSF53474">
    <property type="entry name" value="alpha/beta-Hydrolases"/>
    <property type="match status" value="1"/>
</dbReference>
<dbReference type="InterPro" id="IPR050471">
    <property type="entry name" value="AB_hydrolase"/>
</dbReference>
<dbReference type="GO" id="GO:0016787">
    <property type="term" value="F:hydrolase activity"/>
    <property type="evidence" value="ECO:0007669"/>
    <property type="project" value="UniProtKB-KW"/>
</dbReference>
<dbReference type="PANTHER" id="PTHR43433">
    <property type="entry name" value="HYDROLASE, ALPHA/BETA FOLD FAMILY PROTEIN"/>
    <property type="match status" value="1"/>
</dbReference>